<evidence type="ECO:0000256" key="3">
    <source>
        <dbReference type="ARBA" id="ARBA00022729"/>
    </source>
</evidence>
<dbReference type="Gene3D" id="2.70.220.10">
    <property type="entry name" value="Ganglioside GM2 activator"/>
    <property type="match status" value="1"/>
</dbReference>
<accession>A0AA35RR69</accession>
<dbReference type="Proteomes" id="UP001174909">
    <property type="component" value="Unassembled WGS sequence"/>
</dbReference>
<comment type="caution">
    <text evidence="5">The sequence shown here is derived from an EMBL/GenBank/DDBJ whole genome shotgun (WGS) entry which is preliminary data.</text>
</comment>
<keyword evidence="6" id="KW-1185">Reference proteome</keyword>
<comment type="similarity">
    <text evidence="2">Belongs to the NPC2 family.</text>
</comment>
<evidence type="ECO:0000259" key="4">
    <source>
        <dbReference type="SMART" id="SM00737"/>
    </source>
</evidence>
<dbReference type="Pfam" id="PF02221">
    <property type="entry name" value="E1_DerP2_DerF2"/>
    <property type="match status" value="1"/>
</dbReference>
<feature type="domain" description="MD-2-related lipid-recognition" evidence="4">
    <location>
        <begin position="64"/>
        <end position="183"/>
    </location>
</feature>
<comment type="function">
    <text evidence="1">Catalyzes the intermembrane transfer of phosphatidylglycerol and phosphatidylinositol.</text>
</comment>
<reference evidence="5" key="1">
    <citation type="submission" date="2023-03" db="EMBL/GenBank/DDBJ databases">
        <authorList>
            <person name="Steffen K."/>
            <person name="Cardenas P."/>
        </authorList>
    </citation>
    <scope>NUCLEOTIDE SEQUENCE</scope>
</reference>
<protein>
    <submittedName>
        <fullName evidence="5">Phosphatidylglycerol/phosphatidylinositol transfer protein DDB_G0282107</fullName>
    </submittedName>
</protein>
<dbReference type="SUPFAM" id="SSF81296">
    <property type="entry name" value="E set domains"/>
    <property type="match status" value="1"/>
</dbReference>
<dbReference type="PANTHER" id="PTHR11306:SF60">
    <property type="entry name" value="COUNTIN-3-RELATED"/>
    <property type="match status" value="1"/>
</dbReference>
<evidence type="ECO:0000256" key="1">
    <source>
        <dbReference type="ARBA" id="ARBA00002053"/>
    </source>
</evidence>
<dbReference type="InterPro" id="IPR003172">
    <property type="entry name" value="ML_dom"/>
</dbReference>
<dbReference type="PANTHER" id="PTHR11306">
    <property type="entry name" value="NIEMANN PICK TYPE C2 PROTEIN NPC2-RELATED"/>
    <property type="match status" value="1"/>
</dbReference>
<dbReference type="SMART" id="SM00737">
    <property type="entry name" value="ML"/>
    <property type="match status" value="1"/>
</dbReference>
<proteinExistence type="inferred from homology"/>
<gene>
    <name evidence="5" type="ORF">GBAR_LOCUS9965</name>
</gene>
<sequence length="185" mass="20039">MRLREKTRISTTTIMKSALFTALLLVVAAAAMAARAAHLQPKAHPAVQTLSKFVRNGTGLNGLWSDCSSSGDSVKILSLNVTPDPPEKGQKVTADVKLEFTEEVEGGSLNILVKYKYIPVMNKKKDLCNIPDILADSCPLQPGVHEATFIQKFPSHAPYGTYVGKVVAKDKSGNELVCIKLNFTI</sequence>
<dbReference type="InterPro" id="IPR039670">
    <property type="entry name" value="NPC2-like"/>
</dbReference>
<dbReference type="GO" id="GO:0032934">
    <property type="term" value="F:sterol binding"/>
    <property type="evidence" value="ECO:0007669"/>
    <property type="project" value="InterPro"/>
</dbReference>
<keyword evidence="3" id="KW-0732">Signal</keyword>
<evidence type="ECO:0000256" key="2">
    <source>
        <dbReference type="ARBA" id="ARBA00006370"/>
    </source>
</evidence>
<organism evidence="5 6">
    <name type="scientific">Geodia barretti</name>
    <name type="common">Barrett's horny sponge</name>
    <dbReference type="NCBI Taxonomy" id="519541"/>
    <lineage>
        <taxon>Eukaryota</taxon>
        <taxon>Metazoa</taxon>
        <taxon>Porifera</taxon>
        <taxon>Demospongiae</taxon>
        <taxon>Heteroscleromorpha</taxon>
        <taxon>Tetractinellida</taxon>
        <taxon>Astrophorina</taxon>
        <taxon>Geodiidae</taxon>
        <taxon>Geodia</taxon>
    </lineage>
</organism>
<evidence type="ECO:0000313" key="5">
    <source>
        <dbReference type="EMBL" id="CAI8016228.1"/>
    </source>
</evidence>
<dbReference type="GO" id="GO:0015918">
    <property type="term" value="P:sterol transport"/>
    <property type="evidence" value="ECO:0007669"/>
    <property type="project" value="InterPro"/>
</dbReference>
<dbReference type="InterPro" id="IPR014756">
    <property type="entry name" value="Ig_E-set"/>
</dbReference>
<name>A0AA35RR69_GEOBA</name>
<dbReference type="InterPro" id="IPR036846">
    <property type="entry name" value="GM2-AP_sf"/>
</dbReference>
<dbReference type="AlphaFoldDB" id="A0AA35RR69"/>
<dbReference type="EMBL" id="CASHTH010001506">
    <property type="protein sequence ID" value="CAI8016228.1"/>
    <property type="molecule type" value="Genomic_DNA"/>
</dbReference>
<evidence type="ECO:0000313" key="6">
    <source>
        <dbReference type="Proteomes" id="UP001174909"/>
    </source>
</evidence>